<keyword evidence="3" id="KW-1185">Reference proteome</keyword>
<dbReference type="Proteomes" id="UP000294568">
    <property type="component" value="Segment"/>
</dbReference>
<dbReference type="EMBL" id="MK562503">
    <property type="protein sequence ID" value="QBP32938.1"/>
    <property type="molecule type" value="Genomic_DNA"/>
</dbReference>
<accession>A0A482JG70</accession>
<evidence type="ECO:0000313" key="2">
    <source>
        <dbReference type="EMBL" id="QBP32938.1"/>
    </source>
</evidence>
<gene>
    <name evidence="2" type="ORF">HRP29_gp38</name>
</gene>
<feature type="compositionally biased region" description="Basic and acidic residues" evidence="1">
    <location>
        <begin position="60"/>
        <end position="94"/>
    </location>
</feature>
<reference evidence="2 3" key="1">
    <citation type="submission" date="2019-02" db="EMBL/GenBank/DDBJ databases">
        <title>A cornucopia of Shigella phages from the Cornhusker state.</title>
        <authorList>
            <person name="Doore S.M."/>
            <person name="Schrad J.R."/>
            <person name="Perrett H.R."/>
            <person name="Dover J.A."/>
            <person name="Schrad K.P."/>
            <person name="Dean W.F."/>
            <person name="Parent K.N."/>
        </authorList>
    </citation>
    <scope>NUCLEOTIDE SEQUENCE [LARGE SCALE GENOMIC DNA]</scope>
</reference>
<evidence type="ECO:0000256" key="1">
    <source>
        <dbReference type="SAM" id="MobiDB-lite"/>
    </source>
</evidence>
<name>A0A482JG70_9CAUD</name>
<proteinExistence type="predicted"/>
<protein>
    <submittedName>
        <fullName evidence="2">Uncharacterized protein</fullName>
    </submittedName>
</protein>
<organism evidence="2 3">
    <name type="scientific">Shigella phage Buco</name>
    <dbReference type="NCBI Taxonomy" id="2530183"/>
    <lineage>
        <taxon>Viruses</taxon>
        <taxon>Duplodnaviria</taxon>
        <taxon>Heunggongvirae</taxon>
        <taxon>Uroviricota</taxon>
        <taxon>Caudoviricetes</taxon>
        <taxon>Autographivirales</taxon>
        <taxon>Autoscriptoviridae</taxon>
        <taxon>Slopekvirinae</taxon>
        <taxon>Bucovirus</taxon>
        <taxon>Bucovirus buco</taxon>
    </lineage>
</organism>
<feature type="region of interest" description="Disordered" evidence="1">
    <location>
        <begin position="31"/>
        <end position="94"/>
    </location>
</feature>
<sequence>MALLKSFGADVLAANVAKRQAYHDVRLGIAQMDNGEPVVPGKQSKSKRAQKASKSPATEKVPDKVIEVPEEDIKPDESAKDIEVDKNPEPGKAE</sequence>
<evidence type="ECO:0000313" key="3">
    <source>
        <dbReference type="Proteomes" id="UP000294568"/>
    </source>
</evidence>